<dbReference type="SUPFAM" id="SSF52949">
    <property type="entry name" value="Macro domain-like"/>
    <property type="match status" value="1"/>
</dbReference>
<accession>I0UWQ3</accession>
<evidence type="ECO:0000313" key="5">
    <source>
        <dbReference type="EMBL" id="EID52306.1"/>
    </source>
</evidence>
<evidence type="ECO:0000256" key="1">
    <source>
        <dbReference type="SAM" id="Coils"/>
    </source>
</evidence>
<sequence>MASSAVDDGAEEHSGSPFPRAERGPVRGGGFGVAEALAPGGRRQLADTELSVVRTSEPWNLGIDAIVVSVGSMLGELADATREVFPGAVWDRIRFEDITPERPGSLDLPRVSDSATPLRVAVLATAHENGLGRPSLSAIGTAAGAAVHLAADLGATVLGMPLLGAGALAFDPATVAQVIVPAAVAAFDDVRGTALRRIVFFDRTRGGEAALLAALNHAPTADTGAQPRDPDKIVSEPHDVGQDYSTDELAGGVCTDRVDPGVGIPLSHDRLGVTPYVSMVATVIADRTTSLPVSVGVFGEWGSGKSYFMGLLREQIDTLAGSGESYCREIVQIGFNAWHYADSNLWASLGDEIFRQLAGPGPGNAERRERIRAELGERLEQLREVRAATEQARAAAAALQSDVDRADADRRTRARDLVAALRQSRALGRMTERLWQRLGISDAVEQGNLLADELRGTLTEADALRRAPRHRWGRIVLAGSVVLLALGAVAALVVPPAAWQWLSVAAAAVTAAAGVALAVVRRAREGVRTLRELGDDLRTGLDQARREQITPEVRNQLDALRKAEAEQRVAEAQLDDVVARVGELGRQLTELTPGNHLYTFLAERARSDSYRGNLGLISTIRKDFEQLVELMRDWRAHGEDGGRRPIDRIVLYIDDLDRCSARQVVDVLQAVHLLLAMDLFVVVVGVDPRWLLSSLRSHYDSTLGGAVEGRAAPEDYLEKIIGIPIALPGLSRGHLHGMLRSILDDTGVSPRRATGTGAATSFTTGPPAAPAAAGQAVTGLDIETGSEVGEQRNPARRTAVPRPLTDPEIDLLAASDTLITTPRQAKRLFNLYRMVRATRDLSEASRFLGDGERPGEYQAVVVLLAVLTAQARLFDRLLDTPPDVARGVGGGLLHRGPAQRWAEFLDDVRPSADDRGRWHNGIVGTLTGSDSDNAARSWKRLHLGLTRLSEHVTFTELAPLRTWVPVIRRFSYLPLGHRDGLAE</sequence>
<keyword evidence="3" id="KW-0472">Membrane</keyword>
<organism evidence="5 6">
    <name type="scientific">Saccharomonospora xinjiangensis XJ-54</name>
    <dbReference type="NCBI Taxonomy" id="882086"/>
    <lineage>
        <taxon>Bacteria</taxon>
        <taxon>Bacillati</taxon>
        <taxon>Actinomycetota</taxon>
        <taxon>Actinomycetes</taxon>
        <taxon>Pseudonocardiales</taxon>
        <taxon>Pseudonocardiaceae</taxon>
        <taxon>Saccharomonospora</taxon>
    </lineage>
</organism>
<dbReference type="EMBL" id="JH636049">
    <property type="protein sequence ID" value="EID52306.1"/>
    <property type="molecule type" value="Genomic_DNA"/>
</dbReference>
<dbReference type="RefSeq" id="WP_006236395.1">
    <property type="nucleotide sequence ID" value="NZ_JH636049.1"/>
</dbReference>
<name>I0UWQ3_9PSEU</name>
<feature type="transmembrane region" description="Helical" evidence="3">
    <location>
        <begin position="500"/>
        <end position="520"/>
    </location>
</feature>
<gene>
    <name evidence="5" type="ORF">SacxiDRAFT_0017</name>
</gene>
<evidence type="ECO:0000256" key="2">
    <source>
        <dbReference type="SAM" id="MobiDB-lite"/>
    </source>
</evidence>
<dbReference type="InterPro" id="IPR011646">
    <property type="entry name" value="KAP_P-loop"/>
</dbReference>
<dbReference type="PANTHER" id="PTHR22674">
    <property type="entry name" value="NTPASE, KAP FAMILY P-LOOP DOMAIN-CONTAINING 1"/>
    <property type="match status" value="1"/>
</dbReference>
<feature type="transmembrane region" description="Helical" evidence="3">
    <location>
        <begin position="475"/>
        <end position="494"/>
    </location>
</feature>
<dbReference type="HOGENOM" id="CLU_310107_0_0_11"/>
<feature type="coiled-coil region" evidence="1">
    <location>
        <begin position="553"/>
        <end position="580"/>
    </location>
</feature>
<keyword evidence="3" id="KW-1133">Transmembrane helix</keyword>
<dbReference type="InterPro" id="IPR052754">
    <property type="entry name" value="NTPase_KAP_P-loop"/>
</dbReference>
<feature type="region of interest" description="Disordered" evidence="2">
    <location>
        <begin position="1"/>
        <end position="31"/>
    </location>
</feature>
<feature type="coiled-coil region" evidence="1">
    <location>
        <begin position="365"/>
        <end position="402"/>
    </location>
</feature>
<protein>
    <submittedName>
        <fullName evidence="5">KAP family P-loop domain protein</fullName>
    </submittedName>
</protein>
<dbReference type="PANTHER" id="PTHR22674:SF6">
    <property type="entry name" value="NTPASE KAP FAMILY P-LOOP DOMAIN-CONTAINING PROTEIN 1"/>
    <property type="match status" value="1"/>
</dbReference>
<dbReference type="eggNOG" id="COG4928">
    <property type="taxonomic scope" value="Bacteria"/>
</dbReference>
<evidence type="ECO:0000313" key="6">
    <source>
        <dbReference type="Proteomes" id="UP000004691"/>
    </source>
</evidence>
<dbReference type="InterPro" id="IPR043472">
    <property type="entry name" value="Macro_dom-like"/>
</dbReference>
<evidence type="ECO:0000259" key="4">
    <source>
        <dbReference type="Pfam" id="PF07693"/>
    </source>
</evidence>
<dbReference type="Pfam" id="PF07693">
    <property type="entry name" value="KAP_NTPase"/>
    <property type="match status" value="1"/>
</dbReference>
<dbReference type="STRING" id="882086.SacxiDRAFT_0017"/>
<evidence type="ECO:0000256" key="3">
    <source>
        <dbReference type="SAM" id="Phobius"/>
    </source>
</evidence>
<dbReference type="OrthoDB" id="88903at2"/>
<dbReference type="AlphaFoldDB" id="I0UWQ3"/>
<proteinExistence type="predicted"/>
<reference evidence="5 6" key="1">
    <citation type="submission" date="2012-01" db="EMBL/GenBank/DDBJ databases">
        <title>Improved High-Quality Draft sequence of Saccharomonospora xinjiangensis XJ-54.</title>
        <authorList>
            <consortium name="US DOE Joint Genome Institute"/>
            <person name="Lucas S."/>
            <person name="Han J."/>
            <person name="Lapidus A."/>
            <person name="Cheng J.-F."/>
            <person name="Goodwin L."/>
            <person name="Pitluck S."/>
            <person name="Peters L."/>
            <person name="Mikhailova N."/>
            <person name="Teshima H."/>
            <person name="Detter J.C."/>
            <person name="Han C."/>
            <person name="Tapia R."/>
            <person name="Land M."/>
            <person name="Hauser L."/>
            <person name="Kyrpides N."/>
            <person name="Ivanova N."/>
            <person name="Pagani I."/>
            <person name="Brambilla E.-M."/>
            <person name="Klenk H.-P."/>
            <person name="Woyke T."/>
        </authorList>
    </citation>
    <scope>NUCLEOTIDE SEQUENCE [LARGE SCALE GENOMIC DNA]</scope>
    <source>
        <strain evidence="5 6">XJ-54</strain>
    </source>
</reference>
<keyword evidence="6" id="KW-1185">Reference proteome</keyword>
<feature type="domain" description="KAP NTPase" evidence="4">
    <location>
        <begin position="274"/>
        <end position="836"/>
    </location>
</feature>
<keyword evidence="3" id="KW-0812">Transmembrane</keyword>
<keyword evidence="1" id="KW-0175">Coiled coil</keyword>
<dbReference type="Proteomes" id="UP000004691">
    <property type="component" value="Unassembled WGS sequence"/>
</dbReference>